<name>A0A4R3NP47_9HYPH</name>
<comment type="similarity">
    <text evidence="5">Belongs to the YicC/YloC family.</text>
</comment>
<feature type="domain" description="Endoribonuclease YicC-like N-terminal" evidence="6">
    <location>
        <begin position="4"/>
        <end position="158"/>
    </location>
</feature>
<organism evidence="8 9">
    <name type="scientific">Martelella mediterranea</name>
    <dbReference type="NCBI Taxonomy" id="293089"/>
    <lineage>
        <taxon>Bacteria</taxon>
        <taxon>Pseudomonadati</taxon>
        <taxon>Pseudomonadota</taxon>
        <taxon>Alphaproteobacteria</taxon>
        <taxon>Hyphomicrobiales</taxon>
        <taxon>Aurantimonadaceae</taxon>
        <taxon>Martelella</taxon>
    </lineage>
</organism>
<dbReference type="Pfam" id="PF08340">
    <property type="entry name" value="YicC-like_C"/>
    <property type="match status" value="1"/>
</dbReference>
<comment type="cofactor">
    <cofactor evidence="1">
        <name>a divalent metal cation</name>
        <dbReference type="ChEBI" id="CHEBI:60240"/>
    </cofactor>
</comment>
<comment type="caution">
    <text evidence="8">The sequence shown here is derived from an EMBL/GenBank/DDBJ whole genome shotgun (WGS) entry which is preliminary data.</text>
</comment>
<dbReference type="InterPro" id="IPR013551">
    <property type="entry name" value="YicC-like_C"/>
</dbReference>
<protein>
    <submittedName>
        <fullName evidence="8">Uncharacterized protein (TIGR00255 family)</fullName>
    </submittedName>
</protein>
<keyword evidence="2" id="KW-0540">Nuclease</keyword>
<evidence type="ECO:0000256" key="5">
    <source>
        <dbReference type="ARBA" id="ARBA00035648"/>
    </source>
</evidence>
<feature type="domain" description="Endoribonuclease YicC-like C-terminal" evidence="7">
    <location>
        <begin position="184"/>
        <end position="295"/>
    </location>
</feature>
<proteinExistence type="inferred from homology"/>
<dbReference type="OrthoDB" id="9771229at2"/>
<reference evidence="8 9" key="1">
    <citation type="submission" date="2019-03" db="EMBL/GenBank/DDBJ databases">
        <title>Freshwater and sediment microbial communities from various areas in North America, analyzing microbe dynamics in response to fracking.</title>
        <authorList>
            <person name="Lamendella R."/>
        </authorList>
    </citation>
    <scope>NUCLEOTIDE SEQUENCE [LARGE SCALE GENOMIC DNA]</scope>
    <source>
        <strain evidence="8 9">175.2</strain>
    </source>
</reference>
<evidence type="ECO:0000259" key="7">
    <source>
        <dbReference type="Pfam" id="PF08340"/>
    </source>
</evidence>
<dbReference type="InterPro" id="IPR013527">
    <property type="entry name" value="YicC-like_N"/>
</dbReference>
<evidence type="ECO:0000259" key="6">
    <source>
        <dbReference type="Pfam" id="PF03755"/>
    </source>
</evidence>
<keyword evidence="4" id="KW-0378">Hydrolase</keyword>
<sequence length="295" mass="32921">MTTQSMTGFARSSGQMGRYQWVWEFRSVNGKGLDLRLRLPSGFEHFETPVKDLASRQLTRGNVQIGLSVSLTESRLSLVVNETALDAVIDLQKRLGEAVDQSPMSVDRLLNIRGIAEFREADDSEETIAERDQQIMQAFTYALDQLFEARSSEGQKISAVLSGQIDRIEQLTQQIECDPSRNASAILGKLETQIGQLMNAAHTLDHDRLHAEAMLLATKADIREEIDRLYAHIEAARALLDQGGPCGRRLDFLAQEFNREANTICSKSNAVAVTSAGLELKTVIDQFREQLQNLE</sequence>
<gene>
    <name evidence="8" type="ORF">EDC90_102127</name>
</gene>
<dbReference type="Pfam" id="PF03755">
    <property type="entry name" value="YicC-like_N"/>
    <property type="match status" value="1"/>
</dbReference>
<accession>A0A4R3NP47</accession>
<dbReference type="NCBIfam" id="TIGR00255">
    <property type="entry name" value="YicC/YloC family endoribonuclease"/>
    <property type="match status" value="1"/>
</dbReference>
<evidence type="ECO:0000313" key="9">
    <source>
        <dbReference type="Proteomes" id="UP000295097"/>
    </source>
</evidence>
<dbReference type="Proteomes" id="UP000295097">
    <property type="component" value="Unassembled WGS sequence"/>
</dbReference>
<dbReference type="PANTHER" id="PTHR30636">
    <property type="entry name" value="UPF0701 PROTEIN YICC"/>
    <property type="match status" value="1"/>
</dbReference>
<evidence type="ECO:0000256" key="4">
    <source>
        <dbReference type="ARBA" id="ARBA00022801"/>
    </source>
</evidence>
<dbReference type="EMBL" id="SMAR01000021">
    <property type="protein sequence ID" value="TCT36426.1"/>
    <property type="molecule type" value="Genomic_DNA"/>
</dbReference>
<evidence type="ECO:0000256" key="2">
    <source>
        <dbReference type="ARBA" id="ARBA00022722"/>
    </source>
</evidence>
<dbReference type="AlphaFoldDB" id="A0A4R3NP47"/>
<dbReference type="RefSeq" id="WP_132312471.1">
    <property type="nucleotide sequence ID" value="NZ_SMAR01000021.1"/>
</dbReference>
<evidence type="ECO:0000256" key="1">
    <source>
        <dbReference type="ARBA" id="ARBA00001968"/>
    </source>
</evidence>
<dbReference type="GO" id="GO:0004521">
    <property type="term" value="F:RNA endonuclease activity"/>
    <property type="evidence" value="ECO:0007669"/>
    <property type="project" value="InterPro"/>
</dbReference>
<dbReference type="PANTHER" id="PTHR30636:SF3">
    <property type="entry name" value="UPF0701 PROTEIN YICC"/>
    <property type="match status" value="1"/>
</dbReference>
<keyword evidence="9" id="KW-1185">Reference proteome</keyword>
<keyword evidence="3" id="KW-0255">Endonuclease</keyword>
<dbReference type="InterPro" id="IPR005229">
    <property type="entry name" value="YicC/YloC-like"/>
</dbReference>
<dbReference type="GO" id="GO:0016787">
    <property type="term" value="F:hydrolase activity"/>
    <property type="evidence" value="ECO:0007669"/>
    <property type="project" value="UniProtKB-KW"/>
</dbReference>
<evidence type="ECO:0000256" key="3">
    <source>
        <dbReference type="ARBA" id="ARBA00022759"/>
    </source>
</evidence>
<evidence type="ECO:0000313" key="8">
    <source>
        <dbReference type="EMBL" id="TCT36426.1"/>
    </source>
</evidence>